<accession>A0ABW4KK13</accession>
<dbReference type="Gene3D" id="3.40.640.10">
    <property type="entry name" value="Type I PLP-dependent aspartate aminotransferase-like (Major domain)"/>
    <property type="match status" value="1"/>
</dbReference>
<dbReference type="SUPFAM" id="SSF53383">
    <property type="entry name" value="PLP-dependent transferases"/>
    <property type="match status" value="1"/>
</dbReference>
<dbReference type="Proteomes" id="UP001597301">
    <property type="component" value="Unassembled WGS sequence"/>
</dbReference>
<dbReference type="EMBL" id="JBHUEO010000092">
    <property type="protein sequence ID" value="MFD1708479.1"/>
    <property type="molecule type" value="Genomic_DNA"/>
</dbReference>
<dbReference type="PROSITE" id="PS00018">
    <property type="entry name" value="EF_HAND_1"/>
    <property type="match status" value="1"/>
</dbReference>
<name>A0ABW4KK13_9BACI</name>
<keyword evidence="2" id="KW-0663">Pyridoxal phosphate</keyword>
<evidence type="ECO:0000256" key="2">
    <source>
        <dbReference type="ARBA" id="ARBA00022898"/>
    </source>
</evidence>
<sequence length="383" mass="41862">MIYFDNSATTRPYDDVVESFAQVSRNFFGNPSSLHALGGKAEQLLTTAREQIAKLAGVHANEVYFTSGGSESNNLAIKGTAFMHHGRGNHIITTSVEHPSVKEACEQLRMSGFEITYIDVDQNGRVSADDVIGAVTDQTILVSVMHVNNEVGTIQPIQEIGQRLRKFPKVIYHVDNVQGAGKVPLDIYDAQIDLCTFSAHKFHGLKGTGFLFVKNGINLTPLISGGKQERKLRSGTENVAGIVAMAKAFRMAEDQRRENTEQLVQIRDYIIRELEILPGLVVHTPNAKAAPHIVNASAVGLKGEVIVHALAEKDIFISTTSACSSKDKTPSGTLAAMGATDEELTGAIRISLSYENTMEEAEQMVTTLKQILEKLNQVMRRNQ</sequence>
<dbReference type="PIRSF" id="PIRSF005572">
    <property type="entry name" value="NifS"/>
    <property type="match status" value="1"/>
</dbReference>
<evidence type="ECO:0000256" key="1">
    <source>
        <dbReference type="ARBA" id="ARBA00001933"/>
    </source>
</evidence>
<dbReference type="PANTHER" id="PTHR11601">
    <property type="entry name" value="CYSTEINE DESULFURYLASE FAMILY MEMBER"/>
    <property type="match status" value="1"/>
</dbReference>
<dbReference type="Pfam" id="PF00266">
    <property type="entry name" value="Aminotran_5"/>
    <property type="match status" value="1"/>
</dbReference>
<dbReference type="InterPro" id="IPR016454">
    <property type="entry name" value="Cysteine_dSase"/>
</dbReference>
<protein>
    <submittedName>
        <fullName evidence="4">Cysteine desulfurase family protein</fullName>
    </submittedName>
</protein>
<dbReference type="InterPro" id="IPR018247">
    <property type="entry name" value="EF_Hand_1_Ca_BS"/>
</dbReference>
<dbReference type="InterPro" id="IPR015422">
    <property type="entry name" value="PyrdxlP-dep_Trfase_small"/>
</dbReference>
<comment type="caution">
    <text evidence="4">The sequence shown here is derived from an EMBL/GenBank/DDBJ whole genome shotgun (WGS) entry which is preliminary data.</text>
</comment>
<organism evidence="4 5">
    <name type="scientific">Siminovitchia sediminis</name>
    <dbReference type="NCBI Taxonomy" id="1274353"/>
    <lineage>
        <taxon>Bacteria</taxon>
        <taxon>Bacillati</taxon>
        <taxon>Bacillota</taxon>
        <taxon>Bacilli</taxon>
        <taxon>Bacillales</taxon>
        <taxon>Bacillaceae</taxon>
        <taxon>Siminovitchia</taxon>
    </lineage>
</organism>
<evidence type="ECO:0000313" key="5">
    <source>
        <dbReference type="Proteomes" id="UP001597301"/>
    </source>
</evidence>
<dbReference type="PANTHER" id="PTHR11601:SF50">
    <property type="entry name" value="CYSTEINE DESULFURASE ISCS 2-RELATED"/>
    <property type="match status" value="1"/>
</dbReference>
<dbReference type="NCBIfam" id="NF002806">
    <property type="entry name" value="PRK02948.1"/>
    <property type="match status" value="1"/>
</dbReference>
<dbReference type="Gene3D" id="3.90.1150.10">
    <property type="entry name" value="Aspartate Aminotransferase, domain 1"/>
    <property type="match status" value="1"/>
</dbReference>
<evidence type="ECO:0000259" key="3">
    <source>
        <dbReference type="Pfam" id="PF00266"/>
    </source>
</evidence>
<comment type="cofactor">
    <cofactor evidence="1">
        <name>pyridoxal 5'-phosphate</name>
        <dbReference type="ChEBI" id="CHEBI:597326"/>
    </cofactor>
</comment>
<gene>
    <name evidence="4" type="ORF">ACFSCZ_17505</name>
</gene>
<evidence type="ECO:0000313" key="4">
    <source>
        <dbReference type="EMBL" id="MFD1708479.1"/>
    </source>
</evidence>
<dbReference type="RefSeq" id="WP_380775756.1">
    <property type="nucleotide sequence ID" value="NZ_JBHUEO010000092.1"/>
</dbReference>
<dbReference type="InterPro" id="IPR015424">
    <property type="entry name" value="PyrdxlP-dep_Trfase"/>
</dbReference>
<dbReference type="Gene3D" id="1.10.260.50">
    <property type="match status" value="1"/>
</dbReference>
<proteinExistence type="predicted"/>
<dbReference type="InterPro" id="IPR015421">
    <property type="entry name" value="PyrdxlP-dep_Trfase_major"/>
</dbReference>
<feature type="domain" description="Aminotransferase class V" evidence="3">
    <location>
        <begin position="2"/>
        <end position="363"/>
    </location>
</feature>
<keyword evidence="5" id="KW-1185">Reference proteome</keyword>
<reference evidence="5" key="1">
    <citation type="journal article" date="2019" name="Int. J. Syst. Evol. Microbiol.">
        <title>The Global Catalogue of Microorganisms (GCM) 10K type strain sequencing project: providing services to taxonomists for standard genome sequencing and annotation.</title>
        <authorList>
            <consortium name="The Broad Institute Genomics Platform"/>
            <consortium name="The Broad Institute Genome Sequencing Center for Infectious Disease"/>
            <person name="Wu L."/>
            <person name="Ma J."/>
        </authorList>
    </citation>
    <scope>NUCLEOTIDE SEQUENCE [LARGE SCALE GENOMIC DNA]</scope>
    <source>
        <strain evidence="5">CGMCC 1.12295</strain>
    </source>
</reference>
<dbReference type="InterPro" id="IPR000192">
    <property type="entry name" value="Aminotrans_V_dom"/>
</dbReference>